<keyword evidence="2" id="KW-0238">DNA-binding</keyword>
<proteinExistence type="predicted"/>
<protein>
    <recommendedName>
        <fullName evidence="5">Type I restriction modification DNA specificity domain-containing protein</fullName>
    </recommendedName>
</protein>
<accession>A0ABT3XP63</accession>
<organism evidence="3 4">
    <name type="scientific">Chryseobacterium formosus</name>
    <dbReference type="NCBI Taxonomy" id="1537363"/>
    <lineage>
        <taxon>Bacteria</taxon>
        <taxon>Pseudomonadati</taxon>
        <taxon>Bacteroidota</taxon>
        <taxon>Flavobacteriia</taxon>
        <taxon>Flavobacteriales</taxon>
        <taxon>Weeksellaceae</taxon>
        <taxon>Chryseobacterium group</taxon>
        <taxon>Chryseobacterium</taxon>
    </lineage>
</organism>
<dbReference type="RefSeq" id="WP_267264444.1">
    <property type="nucleotide sequence ID" value="NZ_JAOVZW010000003.1"/>
</dbReference>
<dbReference type="PANTHER" id="PTHR30408:SF12">
    <property type="entry name" value="TYPE I RESTRICTION ENZYME MJAVIII SPECIFICITY SUBUNIT"/>
    <property type="match status" value="1"/>
</dbReference>
<dbReference type="SUPFAM" id="SSF116734">
    <property type="entry name" value="DNA methylase specificity domain"/>
    <property type="match status" value="1"/>
</dbReference>
<keyword evidence="4" id="KW-1185">Reference proteome</keyword>
<comment type="caution">
    <text evidence="3">The sequence shown here is derived from an EMBL/GenBank/DDBJ whole genome shotgun (WGS) entry which is preliminary data.</text>
</comment>
<evidence type="ECO:0000256" key="2">
    <source>
        <dbReference type="ARBA" id="ARBA00023125"/>
    </source>
</evidence>
<evidence type="ECO:0000313" key="3">
    <source>
        <dbReference type="EMBL" id="MCX8523123.1"/>
    </source>
</evidence>
<name>A0ABT3XP63_9FLAO</name>
<keyword evidence="1" id="KW-0680">Restriction system</keyword>
<evidence type="ECO:0008006" key="5">
    <source>
        <dbReference type="Google" id="ProtNLM"/>
    </source>
</evidence>
<dbReference type="InterPro" id="IPR044946">
    <property type="entry name" value="Restrct_endonuc_typeI_TRD_sf"/>
</dbReference>
<gene>
    <name evidence="3" type="ORF">OF897_04200</name>
</gene>
<dbReference type="Proteomes" id="UP001073122">
    <property type="component" value="Unassembled WGS sequence"/>
</dbReference>
<sequence>MKNKNSHSSAINDNLERMAKTLYDYWFVQFDFPDENGKPYKSSGGKMIWNEVLKRNIPEGWEVKQIDRVLKKNENSNRLNAKEYLLRGTIPVIDQGTSFIAGYTNNENLRIKTTRDIPAIIFGDHTRVLKLINFDFVRGADGTQVLLSINDAMPQYLFYHSLLKIDLSNYGYARHFKFLKDSKIIIPHKKVSKLFELNVKCFFDKILNNQLQNQQLSSLCDWLLPMLMNGQVKVE</sequence>
<reference evidence="3" key="1">
    <citation type="submission" date="2022-10" db="EMBL/GenBank/DDBJ databases">
        <title>Chryseobacterium sp. nov., a novel bacterial species.</title>
        <authorList>
            <person name="Cao Y."/>
        </authorList>
    </citation>
    <scope>NUCLEOTIDE SEQUENCE</scope>
    <source>
        <strain evidence="3">CCTCC AB2015118</strain>
    </source>
</reference>
<evidence type="ECO:0000313" key="4">
    <source>
        <dbReference type="Proteomes" id="UP001073122"/>
    </source>
</evidence>
<dbReference type="EMBL" id="JAOVZW010000003">
    <property type="protein sequence ID" value="MCX8523123.1"/>
    <property type="molecule type" value="Genomic_DNA"/>
</dbReference>
<dbReference type="Gene3D" id="3.90.220.20">
    <property type="entry name" value="DNA methylase specificity domains"/>
    <property type="match status" value="1"/>
</dbReference>
<dbReference type="PANTHER" id="PTHR30408">
    <property type="entry name" value="TYPE-1 RESTRICTION ENZYME ECOKI SPECIFICITY PROTEIN"/>
    <property type="match status" value="1"/>
</dbReference>
<evidence type="ECO:0000256" key="1">
    <source>
        <dbReference type="ARBA" id="ARBA00022747"/>
    </source>
</evidence>
<dbReference type="InterPro" id="IPR052021">
    <property type="entry name" value="Type-I_RS_S_subunit"/>
</dbReference>